<feature type="transmembrane region" description="Helical" evidence="7">
    <location>
        <begin position="240"/>
        <end position="260"/>
    </location>
</feature>
<keyword evidence="4 7" id="KW-0812">Transmembrane</keyword>
<reference evidence="8 9" key="1">
    <citation type="journal article" date="2020" name="Microorganisms">
        <title>Osmotic Adaptation and Compatible Solute Biosynthesis of Phototrophic Bacteria as Revealed from Genome Analyses.</title>
        <authorList>
            <person name="Imhoff J.F."/>
            <person name="Rahn T."/>
            <person name="Kunzel S."/>
            <person name="Keller A."/>
            <person name="Neulinger S.C."/>
        </authorList>
    </citation>
    <scope>NUCLEOTIDE SEQUENCE [LARGE SCALE GENOMIC DNA]</scope>
    <source>
        <strain evidence="8 9">DSM 21303</strain>
    </source>
</reference>
<dbReference type="NCBIfam" id="TIGR02454">
    <property type="entry name" value="ECF_T_CbiQ"/>
    <property type="match status" value="1"/>
</dbReference>
<feature type="transmembrane region" description="Helical" evidence="7">
    <location>
        <begin position="30"/>
        <end position="63"/>
    </location>
</feature>
<name>A0A9X0WGN1_9GAMM</name>
<dbReference type="InterPro" id="IPR012809">
    <property type="entry name" value="ECF_CbiQ"/>
</dbReference>
<evidence type="ECO:0000256" key="4">
    <source>
        <dbReference type="ARBA" id="ARBA00022692"/>
    </source>
</evidence>
<dbReference type="InterPro" id="IPR051611">
    <property type="entry name" value="ECF_transporter_component"/>
</dbReference>
<gene>
    <name evidence="8" type="primary">cbiQ</name>
    <name evidence="8" type="ORF">CKO25_04655</name>
</gene>
<comment type="similarity">
    <text evidence="2">Belongs to the CbiQ family.</text>
</comment>
<evidence type="ECO:0000313" key="9">
    <source>
        <dbReference type="Proteomes" id="UP001138802"/>
    </source>
</evidence>
<evidence type="ECO:0000256" key="6">
    <source>
        <dbReference type="ARBA" id="ARBA00023136"/>
    </source>
</evidence>
<evidence type="ECO:0000256" key="5">
    <source>
        <dbReference type="ARBA" id="ARBA00022989"/>
    </source>
</evidence>
<dbReference type="CDD" id="cd16914">
    <property type="entry name" value="EcfT"/>
    <property type="match status" value="1"/>
</dbReference>
<sequence length="262" mass="28696">MGTIGATLLPQSGHAPPPAWLQRLDPRIRILVMLLFAVVVVTLHSLSGLLAALGIALILALAARLPLRPTLRRLAALEGFMLVVLLLLPWTVAGTAVFTLGHWSASIEGITQALRILLKANAILLALLVLIVTLDAVAIGHALARLRVPVALVQLLLMTIRYINVIAAEFVRLRTAMQVRGFRASLSWHTYESLGYFIGMLLLRSLDRSERIRDAMRCRGFNGHFPLFDDLACRGHDWSFAILMVGVSLTLIALDGWHVASL</sequence>
<dbReference type="GO" id="GO:0043190">
    <property type="term" value="C:ATP-binding cassette (ABC) transporter complex"/>
    <property type="evidence" value="ECO:0007669"/>
    <property type="project" value="InterPro"/>
</dbReference>
<evidence type="ECO:0000256" key="7">
    <source>
        <dbReference type="SAM" id="Phobius"/>
    </source>
</evidence>
<evidence type="ECO:0000256" key="1">
    <source>
        <dbReference type="ARBA" id="ARBA00004651"/>
    </source>
</evidence>
<dbReference type="Pfam" id="PF02361">
    <property type="entry name" value="CbiQ"/>
    <property type="match status" value="1"/>
</dbReference>
<organism evidence="8 9">
    <name type="scientific">Thiocapsa imhoffii</name>
    <dbReference type="NCBI Taxonomy" id="382777"/>
    <lineage>
        <taxon>Bacteria</taxon>
        <taxon>Pseudomonadati</taxon>
        <taxon>Pseudomonadota</taxon>
        <taxon>Gammaproteobacteria</taxon>
        <taxon>Chromatiales</taxon>
        <taxon>Chromatiaceae</taxon>
        <taxon>Thiocapsa</taxon>
    </lineage>
</organism>
<proteinExistence type="inferred from homology"/>
<keyword evidence="6 7" id="KW-0472">Membrane</keyword>
<dbReference type="GO" id="GO:0006824">
    <property type="term" value="P:cobalt ion transport"/>
    <property type="evidence" value="ECO:0007669"/>
    <property type="project" value="InterPro"/>
</dbReference>
<dbReference type="RefSeq" id="WP_200386762.1">
    <property type="nucleotide sequence ID" value="NZ_NRSD01000003.1"/>
</dbReference>
<dbReference type="EMBL" id="NRSD01000003">
    <property type="protein sequence ID" value="MBK1643959.1"/>
    <property type="molecule type" value="Genomic_DNA"/>
</dbReference>
<feature type="transmembrane region" description="Helical" evidence="7">
    <location>
        <begin position="150"/>
        <end position="168"/>
    </location>
</feature>
<dbReference type="Proteomes" id="UP001138802">
    <property type="component" value="Unassembled WGS sequence"/>
</dbReference>
<comment type="subcellular location">
    <subcellularLocation>
        <location evidence="1">Cell membrane</location>
        <topology evidence="1">Multi-pass membrane protein</topology>
    </subcellularLocation>
</comment>
<evidence type="ECO:0000256" key="3">
    <source>
        <dbReference type="ARBA" id="ARBA00022475"/>
    </source>
</evidence>
<dbReference type="AlphaFoldDB" id="A0A9X0WGN1"/>
<keyword evidence="3" id="KW-1003">Cell membrane</keyword>
<dbReference type="PANTHER" id="PTHR34857">
    <property type="entry name" value="SLL0384 PROTEIN"/>
    <property type="match status" value="1"/>
</dbReference>
<comment type="caution">
    <text evidence="8">The sequence shown here is derived from an EMBL/GenBank/DDBJ whole genome shotgun (WGS) entry which is preliminary data.</text>
</comment>
<keyword evidence="9" id="KW-1185">Reference proteome</keyword>
<feature type="transmembrane region" description="Helical" evidence="7">
    <location>
        <begin position="75"/>
        <end position="100"/>
    </location>
</feature>
<evidence type="ECO:0000313" key="8">
    <source>
        <dbReference type="EMBL" id="MBK1643959.1"/>
    </source>
</evidence>
<evidence type="ECO:0000256" key="2">
    <source>
        <dbReference type="ARBA" id="ARBA00008564"/>
    </source>
</evidence>
<protein>
    <submittedName>
        <fullName evidence="8">Cobalt ECF transporter T component CbiQ</fullName>
    </submittedName>
</protein>
<feature type="transmembrane region" description="Helical" evidence="7">
    <location>
        <begin position="120"/>
        <end position="143"/>
    </location>
</feature>
<accession>A0A9X0WGN1</accession>
<keyword evidence="5 7" id="KW-1133">Transmembrane helix</keyword>
<dbReference type="InterPro" id="IPR003339">
    <property type="entry name" value="ABC/ECF_trnsptr_transmembrane"/>
</dbReference>
<dbReference type="PANTHER" id="PTHR34857:SF2">
    <property type="entry name" value="SLL0384 PROTEIN"/>
    <property type="match status" value="1"/>
</dbReference>